<proteinExistence type="predicted"/>
<dbReference type="EMBL" id="JAHWDQ010000001">
    <property type="protein sequence ID" value="MBW2939413.1"/>
    <property type="molecule type" value="Genomic_DNA"/>
</dbReference>
<comment type="caution">
    <text evidence="2">The sequence shown here is derived from an EMBL/GenBank/DDBJ whole genome shotgun (WGS) entry which is preliminary data.</text>
</comment>
<gene>
    <name evidence="2" type="ORF">KXJ70_01395</name>
</gene>
<evidence type="ECO:0000259" key="1">
    <source>
        <dbReference type="Pfam" id="PF03413"/>
    </source>
</evidence>
<keyword evidence="3" id="KW-1185">Reference proteome</keyword>
<evidence type="ECO:0000313" key="2">
    <source>
        <dbReference type="EMBL" id="MBW2939413.1"/>
    </source>
</evidence>
<feature type="domain" description="PepSY" evidence="1">
    <location>
        <begin position="57"/>
        <end position="105"/>
    </location>
</feature>
<dbReference type="InterPro" id="IPR025711">
    <property type="entry name" value="PepSY"/>
</dbReference>
<protein>
    <submittedName>
        <fullName evidence="2">PepSY domain-containing protein</fullName>
    </submittedName>
</protein>
<accession>A0ABS6VMY3</accession>
<name>A0ABS6VMY3_9GAMM</name>
<sequence>MNLTSQRKLPMRISIFLIAAVIAVHSNANPLGNLGGRLGLPDRGKVERLDDRGRSRLSVNEAISIAEQRYGGRAVGAKKINSGNGTAYSVRILQDNGKIKNVIIND</sequence>
<dbReference type="RefSeq" id="WP_219041671.1">
    <property type="nucleotide sequence ID" value="NZ_JAHWDQ010000001.1"/>
</dbReference>
<evidence type="ECO:0000313" key="3">
    <source>
        <dbReference type="Proteomes" id="UP001166291"/>
    </source>
</evidence>
<dbReference type="Pfam" id="PF03413">
    <property type="entry name" value="PepSY"/>
    <property type="match status" value="1"/>
</dbReference>
<reference evidence="2" key="1">
    <citation type="submission" date="2021-07" db="EMBL/GenBank/DDBJ databases">
        <title>Zhongshania sp. CAU 1632 isolated from seawater.</title>
        <authorList>
            <person name="Kim W."/>
        </authorList>
    </citation>
    <scope>NUCLEOTIDE SEQUENCE</scope>
    <source>
        <strain evidence="2">CAU 1632</strain>
    </source>
</reference>
<organism evidence="2 3">
    <name type="scientific">Zhongshania aquimaris</name>
    <dbReference type="NCBI Taxonomy" id="2857107"/>
    <lineage>
        <taxon>Bacteria</taxon>
        <taxon>Pseudomonadati</taxon>
        <taxon>Pseudomonadota</taxon>
        <taxon>Gammaproteobacteria</taxon>
        <taxon>Cellvibrionales</taxon>
        <taxon>Spongiibacteraceae</taxon>
        <taxon>Zhongshania</taxon>
    </lineage>
</organism>
<dbReference type="Proteomes" id="UP001166291">
    <property type="component" value="Unassembled WGS sequence"/>
</dbReference>